<dbReference type="InterPro" id="IPR002204">
    <property type="entry name" value="3-OH-isobutyrate_DH-rel_CS"/>
</dbReference>
<feature type="active site" evidence="5">
    <location>
        <position position="168"/>
    </location>
</feature>
<evidence type="ECO:0000313" key="9">
    <source>
        <dbReference type="EMBL" id="BBX50619.1"/>
    </source>
</evidence>
<dbReference type="SUPFAM" id="SSF51735">
    <property type="entry name" value="NAD(P)-binding Rossmann-fold domains"/>
    <property type="match status" value="1"/>
</dbReference>
<dbReference type="RefSeq" id="WP_163673208.1">
    <property type="nucleotide sequence ID" value="NZ_AP022570.1"/>
</dbReference>
<gene>
    <name evidence="9" type="primary">mmsB</name>
    <name evidence="9" type="ORF">MPOR_16450</name>
</gene>
<feature type="domain" description="3-hydroxyisobutyrate dehydrogenase-like NAD-binding" evidence="8">
    <location>
        <begin position="162"/>
        <end position="288"/>
    </location>
</feature>
<dbReference type="Gene3D" id="3.40.50.720">
    <property type="entry name" value="NAD(P)-binding Rossmann-like Domain"/>
    <property type="match status" value="1"/>
</dbReference>
<dbReference type="Proteomes" id="UP000466785">
    <property type="component" value="Chromosome"/>
</dbReference>
<evidence type="ECO:0000313" key="10">
    <source>
        <dbReference type="Proteomes" id="UP000466785"/>
    </source>
</evidence>
<evidence type="ECO:0000256" key="1">
    <source>
        <dbReference type="ARBA" id="ARBA00009080"/>
    </source>
</evidence>
<keyword evidence="4 6" id="KW-0520">NAD</keyword>
<evidence type="ECO:0000259" key="8">
    <source>
        <dbReference type="Pfam" id="PF14833"/>
    </source>
</evidence>
<dbReference type="Pfam" id="PF03446">
    <property type="entry name" value="NAD_binding_2"/>
    <property type="match status" value="1"/>
</dbReference>
<dbReference type="InterPro" id="IPR036291">
    <property type="entry name" value="NAD(P)-bd_dom_sf"/>
</dbReference>
<dbReference type="KEGG" id="mpof:MPOR_16450"/>
<comment type="pathway">
    <text evidence="6">Amino-acid degradation; L-valine degradation.</text>
</comment>
<dbReference type="Pfam" id="PF14833">
    <property type="entry name" value="NAD_binding_11"/>
    <property type="match status" value="1"/>
</dbReference>
<dbReference type="SUPFAM" id="SSF48179">
    <property type="entry name" value="6-phosphogluconate dehydrogenase C-terminal domain-like"/>
    <property type="match status" value="1"/>
</dbReference>
<dbReference type="EC" id="1.1.1.31" evidence="6"/>
<keyword evidence="3 6" id="KW-0560">Oxidoreductase</keyword>
<dbReference type="InterPro" id="IPR029154">
    <property type="entry name" value="HIBADH-like_NADP-bd"/>
</dbReference>
<name>A0A6N4V864_9MYCO</name>
<dbReference type="InterPro" id="IPR015815">
    <property type="entry name" value="HIBADH-related"/>
</dbReference>
<comment type="similarity">
    <text evidence="1 6">Belongs to the HIBADH-related family.</text>
</comment>
<evidence type="ECO:0000256" key="3">
    <source>
        <dbReference type="ARBA" id="ARBA00023002"/>
    </source>
</evidence>
<dbReference type="GO" id="GO:0008442">
    <property type="term" value="F:3-hydroxyisobutyrate dehydrogenase activity"/>
    <property type="evidence" value="ECO:0007669"/>
    <property type="project" value="UniProtKB-EC"/>
</dbReference>
<evidence type="ECO:0000256" key="5">
    <source>
        <dbReference type="PIRSR" id="PIRSR000103-1"/>
    </source>
</evidence>
<dbReference type="Gene3D" id="1.10.1040.10">
    <property type="entry name" value="N-(1-d-carboxylethyl)-l-norvaline Dehydrogenase, domain 2"/>
    <property type="match status" value="1"/>
</dbReference>
<accession>A0A6N4V864</accession>
<dbReference type="InterPro" id="IPR006115">
    <property type="entry name" value="6PGDH_NADP-bd"/>
</dbReference>
<dbReference type="GO" id="GO:0006574">
    <property type="term" value="P:L-valine catabolic process"/>
    <property type="evidence" value="ECO:0007669"/>
    <property type="project" value="UniProtKB-UniPathway"/>
</dbReference>
<dbReference type="InterPro" id="IPR008927">
    <property type="entry name" value="6-PGluconate_DH-like_C_sf"/>
</dbReference>
<comment type="catalytic activity">
    <reaction evidence="6">
        <text>3-hydroxy-2-methylpropanoate + NAD(+) = 2-methyl-3-oxopropanoate + NADH + H(+)</text>
        <dbReference type="Rhea" id="RHEA:17681"/>
        <dbReference type="ChEBI" id="CHEBI:11805"/>
        <dbReference type="ChEBI" id="CHEBI:15378"/>
        <dbReference type="ChEBI" id="CHEBI:57540"/>
        <dbReference type="ChEBI" id="CHEBI:57700"/>
        <dbReference type="ChEBI" id="CHEBI:57945"/>
        <dbReference type="EC" id="1.1.1.31"/>
    </reaction>
</comment>
<dbReference type="PANTHER" id="PTHR22981:SF7">
    <property type="entry name" value="3-HYDROXYISOBUTYRATE DEHYDROGENASE, MITOCHONDRIAL"/>
    <property type="match status" value="1"/>
</dbReference>
<dbReference type="GO" id="GO:0051287">
    <property type="term" value="F:NAD binding"/>
    <property type="evidence" value="ECO:0007669"/>
    <property type="project" value="InterPro"/>
</dbReference>
<evidence type="ECO:0000259" key="7">
    <source>
        <dbReference type="Pfam" id="PF03446"/>
    </source>
</evidence>
<keyword evidence="10" id="KW-1185">Reference proteome</keyword>
<keyword evidence="2 6" id="KW-0101">Branched-chain amino acid catabolism</keyword>
<dbReference type="FunFam" id="1.10.1040.10:FF:000006">
    <property type="entry name" value="3-hydroxyisobutyrate dehydrogenase"/>
    <property type="match status" value="1"/>
</dbReference>
<dbReference type="InterPro" id="IPR011548">
    <property type="entry name" value="HIBADH"/>
</dbReference>
<evidence type="ECO:0000256" key="4">
    <source>
        <dbReference type="ARBA" id="ARBA00023027"/>
    </source>
</evidence>
<dbReference type="PROSITE" id="PS00895">
    <property type="entry name" value="3_HYDROXYISOBUT_DH"/>
    <property type="match status" value="1"/>
</dbReference>
<dbReference type="NCBIfam" id="TIGR01692">
    <property type="entry name" value="HIBADH"/>
    <property type="match status" value="1"/>
</dbReference>
<dbReference type="PANTHER" id="PTHR22981">
    <property type="entry name" value="3-HYDROXYISOBUTYRATE DEHYDROGENASE-RELATED"/>
    <property type="match status" value="1"/>
</dbReference>
<dbReference type="AlphaFoldDB" id="A0A6N4V864"/>
<dbReference type="UniPathway" id="UPA00362"/>
<dbReference type="InterPro" id="IPR013328">
    <property type="entry name" value="6PGD_dom2"/>
</dbReference>
<reference evidence="9 10" key="1">
    <citation type="journal article" date="2019" name="Emerg. Microbes Infect.">
        <title>Comprehensive subspecies identification of 175 nontuberculous mycobacteria species based on 7547 genomic profiles.</title>
        <authorList>
            <person name="Matsumoto Y."/>
            <person name="Kinjo T."/>
            <person name="Motooka D."/>
            <person name="Nabeya D."/>
            <person name="Jung N."/>
            <person name="Uechi K."/>
            <person name="Horii T."/>
            <person name="Iida T."/>
            <person name="Fujita J."/>
            <person name="Nakamura S."/>
        </authorList>
    </citation>
    <scope>NUCLEOTIDE SEQUENCE [LARGE SCALE GENOMIC DNA]</scope>
    <source>
        <strain evidence="9 10">JCM 12603</strain>
    </source>
</reference>
<evidence type="ECO:0000256" key="2">
    <source>
        <dbReference type="ARBA" id="ARBA00022456"/>
    </source>
</evidence>
<proteinExistence type="inferred from homology"/>
<dbReference type="EMBL" id="AP022570">
    <property type="protein sequence ID" value="BBX50619.1"/>
    <property type="molecule type" value="Genomic_DNA"/>
</dbReference>
<evidence type="ECO:0000256" key="6">
    <source>
        <dbReference type="RuleBase" id="RU910714"/>
    </source>
</evidence>
<organism evidence="9 10">
    <name type="scientific">Mycolicibacterium poriferae</name>
    <dbReference type="NCBI Taxonomy" id="39694"/>
    <lineage>
        <taxon>Bacteria</taxon>
        <taxon>Bacillati</taxon>
        <taxon>Actinomycetota</taxon>
        <taxon>Actinomycetes</taxon>
        <taxon>Mycobacteriales</taxon>
        <taxon>Mycobacteriaceae</taxon>
        <taxon>Mycolicibacterium</taxon>
    </lineage>
</organism>
<dbReference type="PIRSF" id="PIRSF000103">
    <property type="entry name" value="HIBADH"/>
    <property type="match status" value="1"/>
</dbReference>
<protein>
    <recommendedName>
        <fullName evidence="6">3-hydroxyisobutyrate dehydrogenase</fullName>
        <shortName evidence="6">HIBADH</shortName>
        <ecNumber evidence="6">1.1.1.31</ecNumber>
    </recommendedName>
</protein>
<dbReference type="GO" id="GO:0050661">
    <property type="term" value="F:NADP binding"/>
    <property type="evidence" value="ECO:0007669"/>
    <property type="project" value="InterPro"/>
</dbReference>
<sequence length="290" mass="29002">MTTIAFLGLGNMGGPMAANLVSAGHTVHGFDPVTALKEAAEAKGATVFDTAADAVAGADVVITSLPNGDIVKSVYAEVVPAASSGALLIDTSTISVDDARAVNTQATERGLAQIDAPVSGGIKGATAGTLAFMVGGDESAFARATPVLDPLAGKMIHCGASGAGQAAKLCNNMVLAVQQIAIGEAFVLAEKLGLPAQSLFDVINGATGNCWAVHTNCPVPGPVPTSPANNDFKPGFATALMNKDLGLAMAAVQSAGSSAPLGSHAAEIYEQFAAEHADKDFSAVIEMLRG</sequence>
<feature type="domain" description="6-phosphogluconate dehydrogenase NADP-binding" evidence="7">
    <location>
        <begin position="3"/>
        <end position="159"/>
    </location>
</feature>